<reference evidence="6" key="2">
    <citation type="submission" date="2021-04" db="EMBL/GenBank/DDBJ databases">
        <authorList>
            <person name="Gilroy R."/>
        </authorList>
    </citation>
    <scope>NUCLEOTIDE SEQUENCE</scope>
    <source>
        <strain evidence="6">ChiBcolR8-3208</strain>
    </source>
</reference>
<sequence length="124" mass="13610">NAGANTNGSQFFINATGGMSTGWDYYQQIYDQYKENAEYFDAMGVNTVDMSKVTDAVKKLYEENGGNPNLDGYYSTGGTGHTVFAQVFEGMENVYALSQVDTDSSDKPVEDMVIQSVEITTYEG</sequence>
<dbReference type="InterPro" id="IPR044666">
    <property type="entry name" value="Cyclophilin_A-like"/>
</dbReference>
<dbReference type="EC" id="5.2.1.8" evidence="2"/>
<dbReference type="PANTHER" id="PTHR45625">
    <property type="entry name" value="PEPTIDYL-PROLYL CIS-TRANS ISOMERASE-RELATED"/>
    <property type="match status" value="1"/>
</dbReference>
<dbReference type="EMBL" id="DWXZ01000205">
    <property type="protein sequence ID" value="HJB38281.1"/>
    <property type="molecule type" value="Genomic_DNA"/>
</dbReference>
<protein>
    <recommendedName>
        <fullName evidence="2">peptidylprolyl isomerase</fullName>
        <ecNumber evidence="2">5.2.1.8</ecNumber>
    </recommendedName>
</protein>
<dbReference type="AlphaFoldDB" id="A0A9D2M017"/>
<dbReference type="InterPro" id="IPR029000">
    <property type="entry name" value="Cyclophilin-like_dom_sf"/>
</dbReference>
<dbReference type="SUPFAM" id="SSF50891">
    <property type="entry name" value="Cyclophilin-like"/>
    <property type="match status" value="1"/>
</dbReference>
<feature type="domain" description="PPIase cyclophilin-type" evidence="5">
    <location>
        <begin position="1"/>
        <end position="119"/>
    </location>
</feature>
<evidence type="ECO:0000313" key="7">
    <source>
        <dbReference type="Proteomes" id="UP000824214"/>
    </source>
</evidence>
<dbReference type="PROSITE" id="PS50072">
    <property type="entry name" value="CSA_PPIASE_2"/>
    <property type="match status" value="1"/>
</dbReference>
<keyword evidence="4 6" id="KW-0413">Isomerase</keyword>
<keyword evidence="3" id="KW-0697">Rotamase</keyword>
<dbReference type="InterPro" id="IPR002130">
    <property type="entry name" value="Cyclophilin-type_PPIase_dom"/>
</dbReference>
<evidence type="ECO:0000313" key="6">
    <source>
        <dbReference type="EMBL" id="HJB38281.1"/>
    </source>
</evidence>
<organism evidence="6 7">
    <name type="scientific">Candidatus Acutalibacter ornithocaccae</name>
    <dbReference type="NCBI Taxonomy" id="2838416"/>
    <lineage>
        <taxon>Bacteria</taxon>
        <taxon>Bacillati</taxon>
        <taxon>Bacillota</taxon>
        <taxon>Clostridia</taxon>
        <taxon>Eubacteriales</taxon>
        <taxon>Acutalibacteraceae</taxon>
        <taxon>Acutalibacter</taxon>
    </lineage>
</organism>
<evidence type="ECO:0000256" key="3">
    <source>
        <dbReference type="ARBA" id="ARBA00023110"/>
    </source>
</evidence>
<reference evidence="6" key="1">
    <citation type="journal article" date="2021" name="PeerJ">
        <title>Extensive microbial diversity within the chicken gut microbiome revealed by metagenomics and culture.</title>
        <authorList>
            <person name="Gilroy R."/>
            <person name="Ravi A."/>
            <person name="Getino M."/>
            <person name="Pursley I."/>
            <person name="Horton D.L."/>
            <person name="Alikhan N.F."/>
            <person name="Baker D."/>
            <person name="Gharbi K."/>
            <person name="Hall N."/>
            <person name="Watson M."/>
            <person name="Adriaenssens E.M."/>
            <person name="Foster-Nyarko E."/>
            <person name="Jarju S."/>
            <person name="Secka A."/>
            <person name="Antonio M."/>
            <person name="Oren A."/>
            <person name="Chaudhuri R.R."/>
            <person name="La Ragione R."/>
            <person name="Hildebrand F."/>
            <person name="Pallen M.J."/>
        </authorList>
    </citation>
    <scope>NUCLEOTIDE SEQUENCE</scope>
    <source>
        <strain evidence="6">ChiBcolR8-3208</strain>
    </source>
</reference>
<dbReference type="PANTHER" id="PTHR45625:SF4">
    <property type="entry name" value="PEPTIDYLPROLYL ISOMERASE DOMAIN AND WD REPEAT-CONTAINING PROTEIN 1"/>
    <property type="match status" value="1"/>
</dbReference>
<dbReference type="Gene3D" id="2.40.100.10">
    <property type="entry name" value="Cyclophilin-like"/>
    <property type="match status" value="1"/>
</dbReference>
<feature type="non-terminal residue" evidence="6">
    <location>
        <position position="1"/>
    </location>
</feature>
<dbReference type="GO" id="GO:0003755">
    <property type="term" value="F:peptidyl-prolyl cis-trans isomerase activity"/>
    <property type="evidence" value="ECO:0007669"/>
    <property type="project" value="UniProtKB-KW"/>
</dbReference>
<proteinExistence type="predicted"/>
<dbReference type="Proteomes" id="UP000824214">
    <property type="component" value="Unassembled WGS sequence"/>
</dbReference>
<evidence type="ECO:0000256" key="2">
    <source>
        <dbReference type="ARBA" id="ARBA00013194"/>
    </source>
</evidence>
<dbReference type="Pfam" id="PF00160">
    <property type="entry name" value="Pro_isomerase"/>
    <property type="match status" value="1"/>
</dbReference>
<comment type="caution">
    <text evidence="6">The sequence shown here is derived from an EMBL/GenBank/DDBJ whole genome shotgun (WGS) entry which is preliminary data.</text>
</comment>
<accession>A0A9D2M017</accession>
<comment type="function">
    <text evidence="1">PPIases accelerate the folding of proteins. It catalyzes the cis-trans isomerization of proline imidic peptide bonds in oligopeptides.</text>
</comment>
<name>A0A9D2M017_9FIRM</name>
<evidence type="ECO:0000256" key="1">
    <source>
        <dbReference type="ARBA" id="ARBA00002388"/>
    </source>
</evidence>
<evidence type="ECO:0000256" key="4">
    <source>
        <dbReference type="ARBA" id="ARBA00023235"/>
    </source>
</evidence>
<gene>
    <name evidence="6" type="ORF">H9942_09490</name>
</gene>
<evidence type="ECO:0000259" key="5">
    <source>
        <dbReference type="PROSITE" id="PS50072"/>
    </source>
</evidence>